<proteinExistence type="inferred from homology"/>
<keyword evidence="4 5" id="KW-0653">Protein transport</keyword>
<dbReference type="PANTHER" id="PTHR12937:SF0">
    <property type="entry name" value="VACUOLAR PROTEIN SORTING-ASSOCIATED PROTEIN 28 HOMOLOG"/>
    <property type="match status" value="1"/>
</dbReference>
<dbReference type="Proteomes" id="UP001439008">
    <property type="component" value="Unassembled WGS sequence"/>
</dbReference>
<evidence type="ECO:0000259" key="6">
    <source>
        <dbReference type="PROSITE" id="PS51310"/>
    </source>
</evidence>
<protein>
    <recommendedName>
        <fullName evidence="10">Vacuolar protein sorting-associated protein 28 homolog</fullName>
    </recommendedName>
</protein>
<dbReference type="PANTHER" id="PTHR12937">
    <property type="entry name" value="VACUOLAR PROTEIN SORTING 28, ISOFORM 2 VPS28"/>
    <property type="match status" value="1"/>
</dbReference>
<dbReference type="InterPro" id="IPR038358">
    <property type="entry name" value="VPS28_N_sf"/>
</dbReference>
<dbReference type="SUPFAM" id="SSF140111">
    <property type="entry name" value="Endosomal sorting complex assembly domain"/>
    <property type="match status" value="1"/>
</dbReference>
<evidence type="ECO:0000256" key="1">
    <source>
        <dbReference type="ARBA" id="ARBA00004177"/>
    </source>
</evidence>
<dbReference type="PROSITE" id="PS51313">
    <property type="entry name" value="VPS28_N"/>
    <property type="match status" value="1"/>
</dbReference>
<dbReference type="SUPFAM" id="SSF140427">
    <property type="entry name" value="VPS28 C-terminal domain-like"/>
    <property type="match status" value="1"/>
</dbReference>
<evidence type="ECO:0000256" key="5">
    <source>
        <dbReference type="PROSITE-ProRule" id="PRU00642"/>
    </source>
</evidence>
<dbReference type="InterPro" id="IPR017898">
    <property type="entry name" value="VPS28_N"/>
</dbReference>
<feature type="domain" description="VPS28 C-terminal" evidence="6">
    <location>
        <begin position="114"/>
        <end position="209"/>
    </location>
</feature>
<keyword evidence="2 5" id="KW-0813">Transport</keyword>
<evidence type="ECO:0000256" key="4">
    <source>
        <dbReference type="ARBA" id="ARBA00022927"/>
    </source>
</evidence>
<dbReference type="InterPro" id="IPR017899">
    <property type="entry name" value="VPS28_C"/>
</dbReference>
<keyword evidence="3" id="KW-0967">Endosome</keyword>
<evidence type="ECO:0000256" key="2">
    <source>
        <dbReference type="ARBA" id="ARBA00022448"/>
    </source>
</evidence>
<evidence type="ECO:0008006" key="10">
    <source>
        <dbReference type="Google" id="ProtNLM"/>
    </source>
</evidence>
<evidence type="ECO:0000256" key="3">
    <source>
        <dbReference type="ARBA" id="ARBA00022753"/>
    </source>
</evidence>
<keyword evidence="9" id="KW-1185">Reference proteome</keyword>
<comment type="subcellular location">
    <subcellularLocation>
        <location evidence="1">Endosome</location>
    </subcellularLocation>
</comment>
<feature type="domain" description="VPS28 N-terminal" evidence="7">
    <location>
        <begin position="1"/>
        <end position="107"/>
    </location>
</feature>
<evidence type="ECO:0000259" key="7">
    <source>
        <dbReference type="PROSITE" id="PS51313"/>
    </source>
</evidence>
<reference evidence="8 9" key="1">
    <citation type="journal article" date="2024" name="BMC Biol.">
        <title>Comparative genomics of Ascetosporea gives new insight into the evolutionary basis for animal parasitism in Rhizaria.</title>
        <authorList>
            <person name="Hiltunen Thoren M."/>
            <person name="Onut-Brannstrom I."/>
            <person name="Alfjorden A."/>
            <person name="Peckova H."/>
            <person name="Swords F."/>
            <person name="Hooper C."/>
            <person name="Holzer A.S."/>
            <person name="Bass D."/>
            <person name="Burki F."/>
        </authorList>
    </citation>
    <scope>NUCLEOTIDE SEQUENCE [LARGE SCALE GENOMIC DNA]</scope>
    <source>
        <strain evidence="8">20-A016</strain>
    </source>
</reference>
<dbReference type="PROSITE" id="PS51310">
    <property type="entry name" value="VPS28_C"/>
    <property type="match status" value="1"/>
</dbReference>
<dbReference type="InterPro" id="IPR037202">
    <property type="entry name" value="ESCRT_assembly_dom"/>
</dbReference>
<comment type="similarity">
    <text evidence="5">Belongs to the VPS28 family.</text>
</comment>
<gene>
    <name evidence="8" type="ORF">MHBO_000873</name>
</gene>
<dbReference type="InterPro" id="IPR007143">
    <property type="entry name" value="Vps28"/>
</dbReference>
<dbReference type="Gene3D" id="1.20.120.1130">
    <property type="match status" value="1"/>
</dbReference>
<organism evidence="8 9">
    <name type="scientific">Bonamia ostreae</name>
    <dbReference type="NCBI Taxonomy" id="126728"/>
    <lineage>
        <taxon>Eukaryota</taxon>
        <taxon>Sar</taxon>
        <taxon>Rhizaria</taxon>
        <taxon>Endomyxa</taxon>
        <taxon>Ascetosporea</taxon>
        <taxon>Haplosporida</taxon>
        <taxon>Bonamia</taxon>
    </lineage>
</organism>
<dbReference type="EMBL" id="JBDODL010000174">
    <property type="protein sequence ID" value="MES1918993.1"/>
    <property type="molecule type" value="Genomic_DNA"/>
</dbReference>
<dbReference type="InterPro" id="IPR037206">
    <property type="entry name" value="VPS28_C_sf"/>
</dbReference>
<dbReference type="Gene3D" id="1.20.1440.200">
    <property type="match status" value="1"/>
</dbReference>
<evidence type="ECO:0000313" key="9">
    <source>
        <dbReference type="Proteomes" id="UP001439008"/>
    </source>
</evidence>
<dbReference type="Pfam" id="PF03997">
    <property type="entry name" value="VPS28"/>
    <property type="match status" value="1"/>
</dbReference>
<evidence type="ECO:0000313" key="8">
    <source>
        <dbReference type="EMBL" id="MES1918993.1"/>
    </source>
</evidence>
<name>A0ABV2AH21_9EUKA</name>
<comment type="caution">
    <text evidence="8">The sequence shown here is derived from an EMBL/GenBank/DDBJ whole genome shotgun (WGS) entry which is preliminary data.</text>
</comment>
<sequence>MSMFEINFCNDLRDIGVLENENQFEQKARLFSIIASIEELERLWVGDSISDKDYTNDCSVLIQKFKILYPSLEATVPTVATFMRRYGTNADMAVNRCREGAPATGSISNSVKKKGTLIIFETVHNFITVMDAIKLDMRAVDEIYPSINLLKESLEKEKGILPKKEMGKILDWVDKIKSMKATETISEEDSRQLLFDLENAYNLLHKSLKEN</sequence>
<accession>A0ABV2AH21</accession>